<gene>
    <name evidence="1" type="ORF">GCM10022267_48390</name>
</gene>
<sequence length="205" mass="22341">MERVVLFAVGGGGDPERHRPLLDHFEAHGHRVIAPAFDRLHPQHATWDDYLARPVGLVEALRDVGPDAEVAVIGHSIGAWAALCLAGATPWGREGKPLDVPRDSRVSRLVLYTPAAGWFAAPGALDEVRTPMLVYVGELDPVVPPSQAEVLKSAPAEVDLRVVPKAGHFSFVHVPPPGMDEDPAFDRDRFLDGMVHETFEFISSR</sequence>
<reference evidence="2" key="1">
    <citation type="journal article" date="2019" name="Int. J. Syst. Evol. Microbiol.">
        <title>The Global Catalogue of Microorganisms (GCM) 10K type strain sequencing project: providing services to taxonomists for standard genome sequencing and annotation.</title>
        <authorList>
            <consortium name="The Broad Institute Genomics Platform"/>
            <consortium name="The Broad Institute Genome Sequencing Center for Infectious Disease"/>
            <person name="Wu L."/>
            <person name="Ma J."/>
        </authorList>
    </citation>
    <scope>NUCLEOTIDE SEQUENCE [LARGE SCALE GENOMIC DNA]</scope>
    <source>
        <strain evidence="2">JCM 17494</strain>
    </source>
</reference>
<proteinExistence type="predicted"/>
<name>A0ABP7BCF6_9PSEU</name>
<dbReference type="SUPFAM" id="SSF53474">
    <property type="entry name" value="alpha/beta-Hydrolases"/>
    <property type="match status" value="1"/>
</dbReference>
<evidence type="ECO:0000313" key="1">
    <source>
        <dbReference type="EMBL" id="GAA3656510.1"/>
    </source>
</evidence>
<evidence type="ECO:0008006" key="3">
    <source>
        <dbReference type="Google" id="ProtNLM"/>
    </source>
</evidence>
<organism evidence="1 2">
    <name type="scientific">Lentzea roselyniae</name>
    <dbReference type="NCBI Taxonomy" id="531940"/>
    <lineage>
        <taxon>Bacteria</taxon>
        <taxon>Bacillati</taxon>
        <taxon>Actinomycetota</taxon>
        <taxon>Actinomycetes</taxon>
        <taxon>Pseudonocardiales</taxon>
        <taxon>Pseudonocardiaceae</taxon>
        <taxon>Lentzea</taxon>
    </lineage>
</organism>
<dbReference type="EMBL" id="BAABBE010000013">
    <property type="protein sequence ID" value="GAA3656510.1"/>
    <property type="molecule type" value="Genomic_DNA"/>
</dbReference>
<dbReference type="Gene3D" id="3.40.50.1820">
    <property type="entry name" value="alpha/beta hydrolase"/>
    <property type="match status" value="1"/>
</dbReference>
<dbReference type="RefSeq" id="WP_346132066.1">
    <property type="nucleotide sequence ID" value="NZ_BAABBE010000013.1"/>
</dbReference>
<comment type="caution">
    <text evidence="1">The sequence shown here is derived from an EMBL/GenBank/DDBJ whole genome shotgun (WGS) entry which is preliminary data.</text>
</comment>
<evidence type="ECO:0000313" key="2">
    <source>
        <dbReference type="Proteomes" id="UP001500711"/>
    </source>
</evidence>
<dbReference type="Proteomes" id="UP001500711">
    <property type="component" value="Unassembled WGS sequence"/>
</dbReference>
<dbReference type="InterPro" id="IPR029058">
    <property type="entry name" value="AB_hydrolase_fold"/>
</dbReference>
<keyword evidence="2" id="KW-1185">Reference proteome</keyword>
<protein>
    <recommendedName>
        <fullName evidence="3">Alpha/beta hydrolase family protein</fullName>
    </recommendedName>
</protein>
<accession>A0ABP7BCF6</accession>